<sequence length="198" mass="23660">MKKVKIILLILLFSVVSVYGQKQEYKFKGIKWSYDKQEKTERYYTEGFEVPYLVGKVVLYINEDKNIPLQYSKGDFLITFRTPPLSLSTIDKISFYNKDMDEIMEIWTIDLKFISSQNSSSKQYNITTLLDYLQTQKLKKIIEKYKNINIRIYINDSYIEYEIIDGIEDIINLINIHNEIFDKQLKIIFEQLNKEITK</sequence>
<proteinExistence type="predicted"/>
<evidence type="ECO:0000313" key="2">
    <source>
        <dbReference type="Proteomes" id="UP000325116"/>
    </source>
</evidence>
<dbReference type="Proteomes" id="UP000325116">
    <property type="component" value="Unassembled WGS sequence"/>
</dbReference>
<evidence type="ECO:0000313" key="1">
    <source>
        <dbReference type="EMBL" id="TXJ12002.1"/>
    </source>
</evidence>
<protein>
    <submittedName>
        <fullName evidence="1">Uncharacterized protein</fullName>
    </submittedName>
</protein>
<dbReference type="EMBL" id="SAXT01000005">
    <property type="protein sequence ID" value="TXJ12002.1"/>
    <property type="molecule type" value="Genomic_DNA"/>
</dbReference>
<dbReference type="RefSeq" id="WP_147758852.1">
    <property type="nucleotide sequence ID" value="NZ_SAXT01000005.1"/>
</dbReference>
<name>A0A5C8CJW9_9SPIR</name>
<comment type="caution">
    <text evidence="1">The sequence shown here is derived from an EMBL/GenBank/DDBJ whole genome shotgun (WGS) entry which is preliminary data.</text>
</comment>
<reference evidence="1 2" key="1">
    <citation type="journal article" date="1992" name="Lakartidningen">
        <title>[Penicillin V and not amoxicillin is the first choice preparation in acute otitis].</title>
        <authorList>
            <person name="Kamme C."/>
            <person name="Lundgren K."/>
            <person name="Prellner K."/>
        </authorList>
    </citation>
    <scope>NUCLEOTIDE SEQUENCE [LARGE SCALE GENOMIC DNA]</scope>
    <source>
        <strain evidence="1 2">W1</strain>
    </source>
</reference>
<dbReference type="AlphaFoldDB" id="A0A5C8CJW9"/>
<gene>
    <name evidence="1" type="ORF">EPJ80_09915</name>
</gene>
<organism evidence="1 2">
    <name type="scientific">Brachyspira aalborgi</name>
    <dbReference type="NCBI Taxonomy" id="29522"/>
    <lineage>
        <taxon>Bacteria</taxon>
        <taxon>Pseudomonadati</taxon>
        <taxon>Spirochaetota</taxon>
        <taxon>Spirochaetia</taxon>
        <taxon>Brachyspirales</taxon>
        <taxon>Brachyspiraceae</taxon>
        <taxon>Brachyspira</taxon>
    </lineage>
</organism>
<accession>A0A5C8CJW9</accession>